<accession>X0SG55</accession>
<dbReference type="AlphaFoldDB" id="X0SG55"/>
<gene>
    <name evidence="1" type="ORF">S01H1_03761</name>
</gene>
<proteinExistence type="predicted"/>
<reference evidence="1" key="1">
    <citation type="journal article" date="2014" name="Front. Microbiol.">
        <title>High frequency of phylogenetically diverse reductive dehalogenase-homologous genes in deep subseafloor sedimentary metagenomes.</title>
        <authorList>
            <person name="Kawai M."/>
            <person name="Futagami T."/>
            <person name="Toyoda A."/>
            <person name="Takaki Y."/>
            <person name="Nishi S."/>
            <person name="Hori S."/>
            <person name="Arai W."/>
            <person name="Tsubouchi T."/>
            <person name="Morono Y."/>
            <person name="Uchiyama I."/>
            <person name="Ito T."/>
            <person name="Fujiyama A."/>
            <person name="Inagaki F."/>
            <person name="Takami H."/>
        </authorList>
    </citation>
    <scope>NUCLEOTIDE SEQUENCE</scope>
    <source>
        <strain evidence="1">Expedition CK06-06</strain>
    </source>
</reference>
<sequence>MKIELEENVWVTGKSGEKRCTKKENAEEFDNMKDALAALAKAREFKPFKNAIIQEDMF</sequence>
<organism evidence="1">
    <name type="scientific">marine sediment metagenome</name>
    <dbReference type="NCBI Taxonomy" id="412755"/>
    <lineage>
        <taxon>unclassified sequences</taxon>
        <taxon>metagenomes</taxon>
        <taxon>ecological metagenomes</taxon>
    </lineage>
</organism>
<name>X0SG55_9ZZZZ</name>
<comment type="caution">
    <text evidence="1">The sequence shown here is derived from an EMBL/GenBank/DDBJ whole genome shotgun (WGS) entry which is preliminary data.</text>
</comment>
<protein>
    <submittedName>
        <fullName evidence="1">Uncharacterized protein</fullName>
    </submittedName>
</protein>
<dbReference type="EMBL" id="BARS01002027">
    <property type="protein sequence ID" value="GAF79979.1"/>
    <property type="molecule type" value="Genomic_DNA"/>
</dbReference>
<evidence type="ECO:0000313" key="1">
    <source>
        <dbReference type="EMBL" id="GAF79979.1"/>
    </source>
</evidence>